<evidence type="ECO:0000313" key="2">
    <source>
        <dbReference type="EMBL" id="KAL1630405.1"/>
    </source>
</evidence>
<evidence type="ECO:0000313" key="3">
    <source>
        <dbReference type="Proteomes" id="UP001521116"/>
    </source>
</evidence>
<accession>A0ABR3SV08</accession>
<feature type="domain" description="Alpha/beta hydrolase fold-3" evidence="1">
    <location>
        <begin position="100"/>
        <end position="157"/>
    </location>
</feature>
<dbReference type="SUPFAM" id="SSF53474">
    <property type="entry name" value="alpha/beta-Hydrolases"/>
    <property type="match status" value="1"/>
</dbReference>
<dbReference type="Pfam" id="PF07859">
    <property type="entry name" value="Abhydrolase_3"/>
    <property type="match status" value="1"/>
</dbReference>
<reference evidence="2 3" key="1">
    <citation type="submission" date="2024-02" db="EMBL/GenBank/DDBJ databases">
        <title>De novo assembly and annotation of 12 fungi associated with fruit tree decline syndrome in Ontario, Canada.</title>
        <authorList>
            <person name="Sulman M."/>
            <person name="Ellouze W."/>
            <person name="Ilyukhin E."/>
        </authorList>
    </citation>
    <scope>NUCLEOTIDE SEQUENCE [LARGE SCALE GENOMIC DNA]</scope>
    <source>
        <strain evidence="2 3">M1-105</strain>
    </source>
</reference>
<dbReference type="EMBL" id="JAJVDC020000047">
    <property type="protein sequence ID" value="KAL1630405.1"/>
    <property type="molecule type" value="Genomic_DNA"/>
</dbReference>
<dbReference type="InterPro" id="IPR013094">
    <property type="entry name" value="AB_hydrolase_3"/>
</dbReference>
<protein>
    <recommendedName>
        <fullName evidence="1">Alpha/beta hydrolase fold-3 domain-containing protein</fullName>
    </recommendedName>
</protein>
<gene>
    <name evidence="2" type="ORF">SLS56_004932</name>
</gene>
<name>A0ABR3SV08_9PEZI</name>
<dbReference type="PANTHER" id="PTHR23025:SF4">
    <property type="entry name" value="ALPHA_BETA HYDROLASE FOLD-3 DOMAIN-CONTAINING PROTEIN"/>
    <property type="match status" value="1"/>
</dbReference>
<sequence>MGRENQWDPEFAAMWPQLESKMAMVERMPVETLRLAGKQPRPLPDGTPTAYGTICLNISVGDDSTIELKLYIPSTVEMNRPFILMMHSGGKALTESDELAYASPILSESLQGLPSTFILTCGLDPLHDDGVFYADLLKNADIHVLLKEFNGLPHDFYSILPGIQASKRAKQDIINWAKVILQK</sequence>
<dbReference type="Proteomes" id="UP001521116">
    <property type="component" value="Unassembled WGS sequence"/>
</dbReference>
<dbReference type="PANTHER" id="PTHR23025">
    <property type="entry name" value="TRIACYLGLYCEROL LIPASE"/>
    <property type="match status" value="1"/>
</dbReference>
<evidence type="ECO:0000259" key="1">
    <source>
        <dbReference type="Pfam" id="PF07859"/>
    </source>
</evidence>
<keyword evidence="3" id="KW-1185">Reference proteome</keyword>
<organism evidence="2 3">
    <name type="scientific">Neofusicoccum ribis</name>
    <dbReference type="NCBI Taxonomy" id="45134"/>
    <lineage>
        <taxon>Eukaryota</taxon>
        <taxon>Fungi</taxon>
        <taxon>Dikarya</taxon>
        <taxon>Ascomycota</taxon>
        <taxon>Pezizomycotina</taxon>
        <taxon>Dothideomycetes</taxon>
        <taxon>Dothideomycetes incertae sedis</taxon>
        <taxon>Botryosphaeriales</taxon>
        <taxon>Botryosphaeriaceae</taxon>
        <taxon>Neofusicoccum</taxon>
    </lineage>
</organism>
<comment type="caution">
    <text evidence="2">The sequence shown here is derived from an EMBL/GenBank/DDBJ whole genome shotgun (WGS) entry which is preliminary data.</text>
</comment>
<dbReference type="InterPro" id="IPR029058">
    <property type="entry name" value="AB_hydrolase_fold"/>
</dbReference>
<dbReference type="Gene3D" id="3.40.50.1820">
    <property type="entry name" value="alpha/beta hydrolase"/>
    <property type="match status" value="1"/>
</dbReference>
<proteinExistence type="predicted"/>